<evidence type="ECO:0000256" key="2">
    <source>
        <dbReference type="ARBA" id="ARBA00007118"/>
    </source>
</evidence>
<dbReference type="RefSeq" id="WP_243155904.1">
    <property type="nucleotide sequence ID" value="NZ_JACHHH010000010.1"/>
</dbReference>
<dbReference type="Proteomes" id="UP000522163">
    <property type="component" value="Unassembled WGS sequence"/>
</dbReference>
<evidence type="ECO:0000256" key="5">
    <source>
        <dbReference type="ARBA" id="ARBA00023002"/>
    </source>
</evidence>
<keyword evidence="5" id="KW-0560">Oxidoreductase</keyword>
<dbReference type="GeneID" id="85015485"/>
<protein>
    <recommendedName>
        <fullName evidence="6">Putative nitroreductase TM1586 domain-containing protein</fullName>
    </recommendedName>
</protein>
<dbReference type="InterPro" id="IPR029478">
    <property type="entry name" value="TM1586_NiRdase"/>
</dbReference>
<reference evidence="7 8" key="1">
    <citation type="submission" date="2020-08" db="EMBL/GenBank/DDBJ databases">
        <title>Genomic Encyclopedia of Type Strains, Phase IV (KMG-IV): sequencing the most valuable type-strain genomes for metagenomic binning, comparative biology and taxonomic classification.</title>
        <authorList>
            <person name="Goeker M."/>
        </authorList>
    </citation>
    <scope>NUCLEOTIDE SEQUENCE [LARGE SCALE GENOMIC DNA]</scope>
    <source>
        <strain evidence="7 8">DSM 17245</strain>
    </source>
</reference>
<dbReference type="EMBL" id="JACHHH010000010">
    <property type="protein sequence ID" value="MBB6041963.1"/>
    <property type="molecule type" value="Genomic_DNA"/>
</dbReference>
<comment type="similarity">
    <text evidence="2">Belongs to the nitroreductase family.</text>
</comment>
<comment type="cofactor">
    <cofactor evidence="1">
        <name>FMN</name>
        <dbReference type="ChEBI" id="CHEBI:58210"/>
    </cofactor>
</comment>
<dbReference type="GO" id="GO:0016491">
    <property type="term" value="F:oxidoreductase activity"/>
    <property type="evidence" value="ECO:0007669"/>
    <property type="project" value="UniProtKB-KW"/>
</dbReference>
<dbReference type="SUPFAM" id="SSF55469">
    <property type="entry name" value="FMN-dependent nitroreductase-like"/>
    <property type="match status" value="1"/>
</dbReference>
<dbReference type="AlphaFoldDB" id="A0A7W9SGX0"/>
<evidence type="ECO:0000313" key="8">
    <source>
        <dbReference type="Proteomes" id="UP000522163"/>
    </source>
</evidence>
<sequence>MVKEVMMTLREAMEKRHMVRKYKDEVIPQDVVKALEERIQECNQKYSLYFFLKTEDGAAFAELIDKLITKNAKNYIVLAGDEKEGVEERVGYASADIMLYAQTLGLNTWWVGASFNKEAVAKLSPEHPVYGVISIGYGETQGTPHASKEDFEVCSYEGTVPDWFKEGVEYALMAPTAYNRQSFYLKGKGNEVQFTYKEGEFQGIDSGLVKYHFEAAAGKENFHWV</sequence>
<evidence type="ECO:0000256" key="1">
    <source>
        <dbReference type="ARBA" id="ARBA00001917"/>
    </source>
</evidence>
<evidence type="ECO:0000313" key="7">
    <source>
        <dbReference type="EMBL" id="MBB6041963.1"/>
    </source>
</evidence>
<gene>
    <name evidence="7" type="ORF">HNQ46_001954</name>
</gene>
<evidence type="ECO:0000259" key="6">
    <source>
        <dbReference type="Pfam" id="PF14512"/>
    </source>
</evidence>
<dbReference type="InterPro" id="IPR000415">
    <property type="entry name" value="Nitroreductase-like"/>
</dbReference>
<evidence type="ECO:0000256" key="4">
    <source>
        <dbReference type="ARBA" id="ARBA00022643"/>
    </source>
</evidence>
<organism evidence="7 8">
    <name type="scientific">Oribacterium sinus</name>
    <dbReference type="NCBI Taxonomy" id="237576"/>
    <lineage>
        <taxon>Bacteria</taxon>
        <taxon>Bacillati</taxon>
        <taxon>Bacillota</taxon>
        <taxon>Clostridia</taxon>
        <taxon>Lachnospirales</taxon>
        <taxon>Lachnospiraceae</taxon>
        <taxon>Oribacterium</taxon>
    </lineage>
</organism>
<feature type="domain" description="Putative nitroreductase TM1586" evidence="6">
    <location>
        <begin position="9"/>
        <end position="217"/>
    </location>
</feature>
<comment type="caution">
    <text evidence="7">The sequence shown here is derived from an EMBL/GenBank/DDBJ whole genome shotgun (WGS) entry which is preliminary data.</text>
</comment>
<accession>A0A7W9SGX0</accession>
<evidence type="ECO:0000256" key="3">
    <source>
        <dbReference type="ARBA" id="ARBA00022630"/>
    </source>
</evidence>
<proteinExistence type="inferred from homology"/>
<keyword evidence="3" id="KW-0285">Flavoprotein</keyword>
<dbReference type="Pfam" id="PF14512">
    <property type="entry name" value="TM1586_NiRdase"/>
    <property type="match status" value="1"/>
</dbReference>
<keyword evidence="4" id="KW-0288">FMN</keyword>
<name>A0A7W9SGX0_9FIRM</name>
<dbReference type="PANTHER" id="PTHR43673">
    <property type="entry name" value="NAD(P)H NITROREDUCTASE YDGI-RELATED"/>
    <property type="match status" value="1"/>
</dbReference>
<dbReference type="PANTHER" id="PTHR43673:SF2">
    <property type="entry name" value="NITROREDUCTASE"/>
    <property type="match status" value="1"/>
</dbReference>
<dbReference type="Gene3D" id="3.40.109.10">
    <property type="entry name" value="NADH Oxidase"/>
    <property type="match status" value="1"/>
</dbReference>